<dbReference type="AlphaFoldDB" id="A0A645EPH9"/>
<accession>A0A645EPH9</accession>
<gene>
    <name evidence="2" type="ORF">SDC9_150487</name>
</gene>
<evidence type="ECO:0000313" key="2">
    <source>
        <dbReference type="EMBL" id="MPN03260.1"/>
    </source>
</evidence>
<comment type="caution">
    <text evidence="2">The sequence shown here is derived from an EMBL/GenBank/DDBJ whole genome shotgun (WGS) entry which is preliminary data.</text>
</comment>
<dbReference type="InterPro" id="IPR009045">
    <property type="entry name" value="Zn_M74/Hedgehog-like"/>
</dbReference>
<dbReference type="InterPro" id="IPR013230">
    <property type="entry name" value="Peptidase_M15A_C"/>
</dbReference>
<dbReference type="Pfam" id="PF08291">
    <property type="entry name" value="Peptidase_M15_3"/>
    <property type="match status" value="1"/>
</dbReference>
<protein>
    <recommendedName>
        <fullName evidence="1">Peptidase M15A C-terminal domain-containing protein</fullName>
    </recommendedName>
</protein>
<name>A0A645EPH9_9ZZZZ</name>
<organism evidence="2">
    <name type="scientific">bioreactor metagenome</name>
    <dbReference type="NCBI Taxonomy" id="1076179"/>
    <lineage>
        <taxon>unclassified sequences</taxon>
        <taxon>metagenomes</taxon>
        <taxon>ecological metagenomes</taxon>
    </lineage>
</organism>
<reference evidence="2" key="1">
    <citation type="submission" date="2019-08" db="EMBL/GenBank/DDBJ databases">
        <authorList>
            <person name="Kucharzyk K."/>
            <person name="Murdoch R.W."/>
            <person name="Higgins S."/>
            <person name="Loffler F."/>
        </authorList>
    </citation>
    <scope>NUCLEOTIDE SEQUENCE</scope>
</reference>
<dbReference type="SUPFAM" id="SSF55166">
    <property type="entry name" value="Hedgehog/DD-peptidase"/>
    <property type="match status" value="1"/>
</dbReference>
<evidence type="ECO:0000259" key="1">
    <source>
        <dbReference type="Pfam" id="PF08291"/>
    </source>
</evidence>
<dbReference type="Gene3D" id="3.30.1380.10">
    <property type="match status" value="1"/>
</dbReference>
<sequence length="114" mass="13141">MRLNDFQLTENFNLKEFECPCCHTVLLHPLLVLKLQKLRDEWGRPLIINSGYRCEIHNREVGGVKRSLHKVGQAADVRVPASEQERFRDLALNCGFSRAISYGNRHFIHIEIGG</sequence>
<dbReference type="EMBL" id="VSSQ01049185">
    <property type="protein sequence ID" value="MPN03260.1"/>
    <property type="molecule type" value="Genomic_DNA"/>
</dbReference>
<proteinExistence type="predicted"/>
<feature type="domain" description="Peptidase M15A C-terminal" evidence="1">
    <location>
        <begin position="28"/>
        <end position="110"/>
    </location>
</feature>